<dbReference type="PANTHER" id="PTHR11102:SF160">
    <property type="entry name" value="ERAD-ASSOCIATED E3 UBIQUITIN-PROTEIN LIGASE COMPONENT HRD3"/>
    <property type="match status" value="1"/>
</dbReference>
<dbReference type="InterPro" id="IPR011990">
    <property type="entry name" value="TPR-like_helical_dom_sf"/>
</dbReference>
<evidence type="ECO:0000313" key="1">
    <source>
        <dbReference type="EMBL" id="TQV72275.1"/>
    </source>
</evidence>
<name>A0A545T510_9GAMM</name>
<dbReference type="InterPro" id="IPR006597">
    <property type="entry name" value="Sel1-like"/>
</dbReference>
<dbReference type="OrthoDB" id="6429934at2"/>
<dbReference type="Pfam" id="PF08238">
    <property type="entry name" value="Sel1"/>
    <property type="match status" value="2"/>
</dbReference>
<evidence type="ECO:0000313" key="2">
    <source>
        <dbReference type="Proteomes" id="UP000317839"/>
    </source>
</evidence>
<proteinExistence type="predicted"/>
<comment type="caution">
    <text evidence="1">The sequence shown here is derived from an EMBL/GenBank/DDBJ whole genome shotgun (WGS) entry which is preliminary data.</text>
</comment>
<dbReference type="InterPro" id="IPR050767">
    <property type="entry name" value="Sel1_AlgK"/>
</dbReference>
<dbReference type="Gene3D" id="1.25.40.10">
    <property type="entry name" value="Tetratricopeptide repeat domain"/>
    <property type="match status" value="1"/>
</dbReference>
<gene>
    <name evidence="1" type="ORF">FLL45_18830</name>
</gene>
<organism evidence="1 2">
    <name type="scientific">Aliikangiella marina</name>
    <dbReference type="NCBI Taxonomy" id="1712262"/>
    <lineage>
        <taxon>Bacteria</taxon>
        <taxon>Pseudomonadati</taxon>
        <taxon>Pseudomonadota</taxon>
        <taxon>Gammaproteobacteria</taxon>
        <taxon>Oceanospirillales</taxon>
        <taxon>Pleioneaceae</taxon>
        <taxon>Aliikangiella</taxon>
    </lineage>
</organism>
<dbReference type="PANTHER" id="PTHR11102">
    <property type="entry name" value="SEL-1-LIKE PROTEIN"/>
    <property type="match status" value="1"/>
</dbReference>
<dbReference type="AlphaFoldDB" id="A0A545T510"/>
<protein>
    <submittedName>
        <fullName evidence="1">Sel1 repeat family protein</fullName>
    </submittedName>
</protein>
<accession>A0A545T510</accession>
<reference evidence="1 2" key="1">
    <citation type="submission" date="2019-06" db="EMBL/GenBank/DDBJ databases">
        <title>Draft genome of Aliikangiella marina GYP-15.</title>
        <authorList>
            <person name="Wang G."/>
        </authorList>
    </citation>
    <scope>NUCLEOTIDE SEQUENCE [LARGE SCALE GENOMIC DNA]</scope>
    <source>
        <strain evidence="1 2">GYP-15</strain>
    </source>
</reference>
<dbReference type="RefSeq" id="WP_142943605.1">
    <property type="nucleotide sequence ID" value="NZ_VIKR01000005.1"/>
</dbReference>
<sequence length="180" mass="20733">MDKNWLLLLLLLMGLWLLPSEAETVREYTGQKNVYVTEWSKLKHRAELGDPEALFVLGNFYFDPPKGSGFRKNYRKAAEYYFQASLRDYPAAQYNVALMLAQGLGFEQDVVESYAWFYIASINPSPTAKHINNKTAVIVEQLRTEIPSEQLSIAEQKAETYLGIIKSKRFREAKMPLRKS</sequence>
<dbReference type="Proteomes" id="UP000317839">
    <property type="component" value="Unassembled WGS sequence"/>
</dbReference>
<keyword evidence="2" id="KW-1185">Reference proteome</keyword>
<dbReference type="SMART" id="SM00671">
    <property type="entry name" value="SEL1"/>
    <property type="match status" value="2"/>
</dbReference>
<dbReference type="EMBL" id="VIKR01000005">
    <property type="protein sequence ID" value="TQV72275.1"/>
    <property type="molecule type" value="Genomic_DNA"/>
</dbReference>
<dbReference type="SUPFAM" id="SSF81901">
    <property type="entry name" value="HCP-like"/>
    <property type="match status" value="1"/>
</dbReference>